<accession>A0ABS2PRZ5</accession>
<proteinExistence type="inferred from homology"/>
<reference evidence="4 5" key="1">
    <citation type="submission" date="2021-01" db="EMBL/GenBank/DDBJ databases">
        <title>Genomic Encyclopedia of Type Strains, Phase IV (KMG-IV): sequencing the most valuable type-strain genomes for metagenomic binning, comparative biology and taxonomic classification.</title>
        <authorList>
            <person name="Goeker M."/>
        </authorList>
    </citation>
    <scope>NUCLEOTIDE SEQUENCE [LARGE SCALE GENOMIC DNA]</scope>
    <source>
        <strain evidence="4 5">DSM 27382</strain>
    </source>
</reference>
<dbReference type="Gene3D" id="2.160.10.10">
    <property type="entry name" value="Hexapeptide repeat proteins"/>
    <property type="match status" value="1"/>
</dbReference>
<evidence type="ECO:0000256" key="3">
    <source>
        <dbReference type="ARBA" id="ARBA00022737"/>
    </source>
</evidence>
<evidence type="ECO:0000313" key="4">
    <source>
        <dbReference type="EMBL" id="MBM7642698.1"/>
    </source>
</evidence>
<evidence type="ECO:0000256" key="1">
    <source>
        <dbReference type="ARBA" id="ARBA00007274"/>
    </source>
</evidence>
<dbReference type="RefSeq" id="WP_205009538.1">
    <property type="nucleotide sequence ID" value="NZ_JAFBEH010000017.1"/>
</dbReference>
<dbReference type="Pfam" id="PF00132">
    <property type="entry name" value="Hexapep"/>
    <property type="match status" value="1"/>
</dbReference>
<gene>
    <name evidence="4" type="ORF">JOC28_000995</name>
</gene>
<dbReference type="Proteomes" id="UP000697472">
    <property type="component" value="Unassembled WGS sequence"/>
</dbReference>
<keyword evidence="3" id="KW-0677">Repeat</keyword>
<evidence type="ECO:0000256" key="2">
    <source>
        <dbReference type="ARBA" id="ARBA00022679"/>
    </source>
</evidence>
<dbReference type="InterPro" id="IPR001451">
    <property type="entry name" value="Hexapep"/>
</dbReference>
<dbReference type="InterPro" id="IPR051159">
    <property type="entry name" value="Hexapeptide_acetyltransf"/>
</dbReference>
<dbReference type="PROSITE" id="PS00101">
    <property type="entry name" value="HEXAPEP_TRANSFERASES"/>
    <property type="match status" value="1"/>
</dbReference>
<dbReference type="SUPFAM" id="SSF51161">
    <property type="entry name" value="Trimeric LpxA-like enzymes"/>
    <property type="match status" value="1"/>
</dbReference>
<keyword evidence="2" id="KW-0808">Transferase</keyword>
<name>A0ABS2PRZ5_9STRE</name>
<comment type="caution">
    <text evidence="4">The sequence shown here is derived from an EMBL/GenBank/DDBJ whole genome shotgun (WGS) entry which is preliminary data.</text>
</comment>
<organism evidence="4 5">
    <name type="scientific">Streptococcus loxodontisalivarius</name>
    <dbReference type="NCBI Taxonomy" id="1349415"/>
    <lineage>
        <taxon>Bacteria</taxon>
        <taxon>Bacillati</taxon>
        <taxon>Bacillota</taxon>
        <taxon>Bacilli</taxon>
        <taxon>Lactobacillales</taxon>
        <taxon>Streptococcaceae</taxon>
        <taxon>Streptococcus</taxon>
    </lineage>
</organism>
<protein>
    <submittedName>
        <fullName evidence="4">Acetyltransferase-like isoleucine patch superfamily enzyme</fullName>
    </submittedName>
</protein>
<evidence type="ECO:0000313" key="5">
    <source>
        <dbReference type="Proteomes" id="UP000697472"/>
    </source>
</evidence>
<dbReference type="EMBL" id="JAFBEH010000017">
    <property type="protein sequence ID" value="MBM7642698.1"/>
    <property type="molecule type" value="Genomic_DNA"/>
</dbReference>
<keyword evidence="5" id="KW-1185">Reference proteome</keyword>
<sequence length="188" mass="20493">MDKAFIPYINTDKLVPEEDGLRQLISQIQVENKPLVQELNTQVQTYDSTRQLLEQITGQAIDSSTVINVPFQTDFGRHISFGKNVYVNMDVFMVDLGGIVIEDDVLIAPRAKLISVNHPLNPADRHKLELKSVTIKRNAWIGADATILPGVTVGENAVVAAGALVTKDVPANTVVAGVPAKVIKEIEV</sequence>
<dbReference type="InterPro" id="IPR011004">
    <property type="entry name" value="Trimer_LpxA-like_sf"/>
</dbReference>
<dbReference type="PANTHER" id="PTHR23416:SF23">
    <property type="entry name" value="ACETYLTRANSFERASE C18B11.09C-RELATED"/>
    <property type="match status" value="1"/>
</dbReference>
<comment type="similarity">
    <text evidence="1">Belongs to the transferase hexapeptide repeat family.</text>
</comment>
<dbReference type="InterPro" id="IPR018357">
    <property type="entry name" value="Hexapep_transf_CS"/>
</dbReference>
<dbReference type="PANTHER" id="PTHR23416">
    <property type="entry name" value="SIALIC ACID SYNTHASE-RELATED"/>
    <property type="match status" value="1"/>
</dbReference>